<dbReference type="GO" id="GO:0007059">
    <property type="term" value="P:chromosome segregation"/>
    <property type="evidence" value="ECO:0007669"/>
    <property type="project" value="TreeGrafter"/>
</dbReference>
<dbReference type="PANTHER" id="PTHR33375:SF7">
    <property type="entry name" value="CHROMOSOME 2-PARTITIONING PROTEIN PARB-RELATED"/>
    <property type="match status" value="1"/>
</dbReference>
<gene>
    <name evidence="3" type="ORF">SAMN05192562_11349</name>
</gene>
<dbReference type="GO" id="GO:0008837">
    <property type="term" value="F:diaminopimelate epimerase activity"/>
    <property type="evidence" value="ECO:0007669"/>
    <property type="project" value="InterPro"/>
</dbReference>
<protein>
    <submittedName>
        <fullName evidence="3">Chromosome partitioning protein, ParB family</fullName>
    </submittedName>
</protein>
<dbReference type="InterPro" id="IPR050336">
    <property type="entry name" value="Chromosome_partition/occlusion"/>
</dbReference>
<proteinExistence type="predicted"/>
<dbReference type="InterPro" id="IPR036086">
    <property type="entry name" value="ParB/Sulfiredoxin_sf"/>
</dbReference>
<dbReference type="GO" id="GO:0005694">
    <property type="term" value="C:chromosome"/>
    <property type="evidence" value="ECO:0007669"/>
    <property type="project" value="TreeGrafter"/>
</dbReference>
<dbReference type="SUPFAM" id="SSF109709">
    <property type="entry name" value="KorB DNA-binding domain-like"/>
    <property type="match status" value="1"/>
</dbReference>
<dbReference type="OrthoDB" id="9813122at2"/>
<dbReference type="GO" id="GO:0005737">
    <property type="term" value="C:cytoplasm"/>
    <property type="evidence" value="ECO:0007669"/>
    <property type="project" value="InterPro"/>
</dbReference>
<feature type="region of interest" description="Disordered" evidence="2">
    <location>
        <begin position="649"/>
        <end position="668"/>
    </location>
</feature>
<dbReference type="PROSITE" id="PS01326">
    <property type="entry name" value="DAP_EPIMERASE"/>
    <property type="match status" value="1"/>
</dbReference>
<dbReference type="EMBL" id="FPAU01000013">
    <property type="protein sequence ID" value="SFU20763.1"/>
    <property type="molecule type" value="Genomic_DNA"/>
</dbReference>
<evidence type="ECO:0000313" key="3">
    <source>
        <dbReference type="EMBL" id="SFU20763.1"/>
    </source>
</evidence>
<dbReference type="CDD" id="cd16406">
    <property type="entry name" value="ParB_N_like"/>
    <property type="match status" value="1"/>
</dbReference>
<sequence>MVSTNTTAKPATKSTRKKVSADVLAAEETLRLAPVGYAPFSRFVTSEYNARIIQHTDDEIAAMAASIRSLGILHNLVVVENADGTLGVVCGNGRRRGTGLLVEQGVIGAGEPFIPYKVIPNELARAASLAEDSHKAMHPAEQIIGFRAMAAEGSTPAQIGDLFGFSPRHVQRILSLANLAPALLDELTQDRITLELCQVMTLEHDQARQLEIWNQAKATFGSGMPYVSWLKSQISNIKINMATAMFRFVGEEAYLAAGGITDRDLFSDEGEGFADRLLTERLLREKLAAEAERLKQEEGWAWCDSRMDELREDAEWRLPEPELTAEEEAAIQKLLDQIDVCEAEDDENSLQQQIEDTEEAAMMRMFTPEFKAAHSVVVSYECGSYNVQRGVKHMDATEDSGTGTGDAGTESRLPETTGKTLAYTSTRTRIEADKYSEKLVRAMSSERTLAVQAELAGKPDIAVALLVWTLCREVFGARHNHLVKLPLDITLRQQWGLTTDAPSGEKGQGYTTLLDMKRALKAGLPPEWEQDFTWLLTWPVDRLHALLGFCIATGISGQQGREMGYTRASKLDNLEAAMDFDLRDWWQPGAENYFGRISKDQIGDALAEAGCEDRAREALKLKKTEAALLAEKTIAETRWIPGWMKLPEPEEQQDTAEASNITHTDHAA</sequence>
<evidence type="ECO:0000313" key="4">
    <source>
        <dbReference type="Proteomes" id="UP000199187"/>
    </source>
</evidence>
<dbReference type="InterPro" id="IPR018510">
    <property type="entry name" value="DAP_epimerase_AS"/>
</dbReference>
<evidence type="ECO:0000256" key="1">
    <source>
        <dbReference type="PROSITE-ProRule" id="PRU10125"/>
    </source>
</evidence>
<dbReference type="Gene3D" id="3.90.1530.30">
    <property type="match status" value="1"/>
</dbReference>
<dbReference type="Proteomes" id="UP000199187">
    <property type="component" value="Unassembled WGS sequence"/>
</dbReference>
<dbReference type="GO" id="GO:0009089">
    <property type="term" value="P:lysine biosynthetic process via diaminopimelate"/>
    <property type="evidence" value="ECO:0007669"/>
    <property type="project" value="InterPro"/>
</dbReference>
<dbReference type="Gene3D" id="1.10.10.2830">
    <property type="match status" value="1"/>
</dbReference>
<evidence type="ECO:0000256" key="2">
    <source>
        <dbReference type="SAM" id="MobiDB-lite"/>
    </source>
</evidence>
<dbReference type="AlphaFoldDB" id="A0A1I7EA87"/>
<dbReference type="RefSeq" id="WP_090126994.1">
    <property type="nucleotide sequence ID" value="NZ_CP045299.1"/>
</dbReference>
<feature type="active site" evidence="1">
    <location>
        <position position="90"/>
    </location>
</feature>
<organism evidence="3 4">
    <name type="scientific">Kosakonia arachidis</name>
    <dbReference type="NCBI Taxonomy" id="551989"/>
    <lineage>
        <taxon>Bacteria</taxon>
        <taxon>Pseudomonadati</taxon>
        <taxon>Pseudomonadota</taxon>
        <taxon>Gammaproteobacteria</taxon>
        <taxon>Enterobacterales</taxon>
        <taxon>Enterobacteriaceae</taxon>
        <taxon>Kosakonia</taxon>
    </lineage>
</organism>
<reference evidence="4" key="1">
    <citation type="submission" date="2016-10" db="EMBL/GenBank/DDBJ databases">
        <authorList>
            <person name="Varghese N."/>
            <person name="Submissions S."/>
        </authorList>
    </citation>
    <scope>NUCLEOTIDE SEQUENCE [LARGE SCALE GENOMIC DNA]</scope>
    <source>
        <strain evidence="4">Ah-143</strain>
    </source>
</reference>
<dbReference type="PANTHER" id="PTHR33375">
    <property type="entry name" value="CHROMOSOME-PARTITIONING PROTEIN PARB-RELATED"/>
    <property type="match status" value="1"/>
</dbReference>
<accession>A0A1I7EA87</accession>
<keyword evidence="4" id="KW-1185">Reference proteome</keyword>
<name>A0A1I7EA87_9ENTR</name>
<dbReference type="SUPFAM" id="SSF110849">
    <property type="entry name" value="ParB/Sulfiredoxin"/>
    <property type="match status" value="1"/>
</dbReference>